<name>A0A1V9EAI5_9BACT</name>
<dbReference type="Pfam" id="PF00704">
    <property type="entry name" value="Glyco_hydro_18"/>
    <property type="match status" value="1"/>
</dbReference>
<accession>A0A1V9EAI5</accession>
<organism evidence="6 7">
    <name type="scientific">Niastella yeongjuensis</name>
    <dbReference type="NCBI Taxonomy" id="354355"/>
    <lineage>
        <taxon>Bacteria</taxon>
        <taxon>Pseudomonadati</taxon>
        <taxon>Bacteroidota</taxon>
        <taxon>Chitinophagia</taxon>
        <taxon>Chitinophagales</taxon>
        <taxon>Chitinophagaceae</taxon>
        <taxon>Niastella</taxon>
    </lineage>
</organism>
<dbReference type="CDD" id="cd06548">
    <property type="entry name" value="GH18_chitinase"/>
    <property type="match status" value="1"/>
</dbReference>
<dbReference type="InterPro" id="IPR001223">
    <property type="entry name" value="Glyco_hydro18_cat"/>
</dbReference>
<evidence type="ECO:0000256" key="3">
    <source>
        <dbReference type="ARBA" id="ARBA00023024"/>
    </source>
</evidence>
<dbReference type="AlphaFoldDB" id="A0A1V9EAI5"/>
<comment type="catalytic activity">
    <reaction evidence="1">
        <text>Random endo-hydrolysis of N-acetyl-beta-D-glucosaminide (1-&gt;4)-beta-linkages in chitin and chitodextrins.</text>
        <dbReference type="EC" id="3.2.1.14"/>
    </reaction>
</comment>
<dbReference type="Gene3D" id="3.20.20.80">
    <property type="entry name" value="Glycosidases"/>
    <property type="match status" value="1"/>
</dbReference>
<feature type="chain" id="PRO_5010727891" description="chitinase" evidence="4">
    <location>
        <begin position="21"/>
        <end position="365"/>
    </location>
</feature>
<dbReference type="PROSITE" id="PS51910">
    <property type="entry name" value="GH18_2"/>
    <property type="match status" value="1"/>
</dbReference>
<keyword evidence="3" id="KW-0119">Carbohydrate metabolism</keyword>
<dbReference type="RefSeq" id="WP_081203552.1">
    <property type="nucleotide sequence ID" value="NZ_FOCZ01000005.1"/>
</dbReference>
<sequence>MTRFAITALLLITVCFNVFAQKSRKGQPITVIAYYFGPPEQVDSFAVEKLTHIIFSFCHLKGNVLVVDNARDSLIIQKLVSLKRRNPQLKVLLSLGGWGGCETCSQVFSDEKDREVFAQSVKNLLDYFQADGIDLDWEYPAISGYPGHRFVPEDKPNFTQLVKQLRKTIGKTQEISFAAGGFSTFLEQAVEWKKVMQVCDRVNLMTYDLINGFSTVTGHHTPLYSTPQQKESTDYAIRYLDSIGIPRNKLVIGAAFYARIFENVDSVNNGLYQPGKFKRGVPFKAFPTMLSQDSGFVAHWDPVASAPWMYNAAQKLFVTYDDPRSMRLKTAYAKYKKLNGIMFWQLGEDTFSGGLLDAIYNEKVK</sequence>
<dbReference type="GO" id="GO:0006032">
    <property type="term" value="P:chitin catabolic process"/>
    <property type="evidence" value="ECO:0007669"/>
    <property type="project" value="UniProtKB-KW"/>
</dbReference>
<dbReference type="OrthoDB" id="9775889at2"/>
<dbReference type="EC" id="3.2.1.14" evidence="2"/>
<dbReference type="InterPro" id="IPR029070">
    <property type="entry name" value="Chitinase_insertion_sf"/>
</dbReference>
<dbReference type="SUPFAM" id="SSF51445">
    <property type="entry name" value="(Trans)glycosidases"/>
    <property type="match status" value="1"/>
</dbReference>
<dbReference type="PANTHER" id="PTHR11177">
    <property type="entry name" value="CHITINASE"/>
    <property type="match status" value="1"/>
</dbReference>
<keyword evidence="3" id="KW-0146">Chitin degradation</keyword>
<dbReference type="SUPFAM" id="SSF54556">
    <property type="entry name" value="Chitinase insertion domain"/>
    <property type="match status" value="1"/>
</dbReference>
<dbReference type="GO" id="GO:0008843">
    <property type="term" value="F:endochitinase activity"/>
    <property type="evidence" value="ECO:0007669"/>
    <property type="project" value="UniProtKB-EC"/>
</dbReference>
<evidence type="ECO:0000256" key="1">
    <source>
        <dbReference type="ARBA" id="ARBA00000822"/>
    </source>
</evidence>
<evidence type="ECO:0000313" key="6">
    <source>
        <dbReference type="EMBL" id="OQP43138.1"/>
    </source>
</evidence>
<feature type="signal peptide" evidence="4">
    <location>
        <begin position="1"/>
        <end position="20"/>
    </location>
</feature>
<dbReference type="STRING" id="354355.SAMN05660816_03360"/>
<evidence type="ECO:0000256" key="4">
    <source>
        <dbReference type="SAM" id="SignalP"/>
    </source>
</evidence>
<dbReference type="Proteomes" id="UP000192610">
    <property type="component" value="Unassembled WGS sequence"/>
</dbReference>
<dbReference type="Gene3D" id="3.10.50.10">
    <property type="match status" value="1"/>
</dbReference>
<dbReference type="EMBL" id="LVXG01000056">
    <property type="protein sequence ID" value="OQP43138.1"/>
    <property type="molecule type" value="Genomic_DNA"/>
</dbReference>
<dbReference type="PANTHER" id="PTHR11177:SF317">
    <property type="entry name" value="CHITINASE 12-RELATED"/>
    <property type="match status" value="1"/>
</dbReference>
<dbReference type="GO" id="GO:0005975">
    <property type="term" value="P:carbohydrate metabolic process"/>
    <property type="evidence" value="ECO:0007669"/>
    <property type="project" value="InterPro"/>
</dbReference>
<keyword evidence="7" id="KW-1185">Reference proteome</keyword>
<dbReference type="InterPro" id="IPR017853">
    <property type="entry name" value="GH"/>
</dbReference>
<feature type="domain" description="GH18" evidence="5">
    <location>
        <begin position="30"/>
        <end position="365"/>
    </location>
</feature>
<gene>
    <name evidence="6" type="ORF">A4H97_13455</name>
</gene>
<dbReference type="GO" id="GO:0008061">
    <property type="term" value="F:chitin binding"/>
    <property type="evidence" value="ECO:0007669"/>
    <property type="project" value="InterPro"/>
</dbReference>
<keyword evidence="3" id="KW-0624">Polysaccharide degradation</keyword>
<dbReference type="InterPro" id="IPR050314">
    <property type="entry name" value="Glycosyl_Hydrlase_18"/>
</dbReference>
<evidence type="ECO:0000256" key="2">
    <source>
        <dbReference type="ARBA" id="ARBA00012729"/>
    </source>
</evidence>
<proteinExistence type="predicted"/>
<keyword evidence="6" id="KW-0378">Hydrolase</keyword>
<dbReference type="SMART" id="SM00636">
    <property type="entry name" value="Glyco_18"/>
    <property type="match status" value="1"/>
</dbReference>
<dbReference type="InterPro" id="IPR011583">
    <property type="entry name" value="Chitinase_II/V-like_cat"/>
</dbReference>
<reference evidence="7" key="1">
    <citation type="submission" date="2016-04" db="EMBL/GenBank/DDBJ databases">
        <authorList>
            <person name="Chen L."/>
            <person name="Zhuang W."/>
            <person name="Wang G."/>
        </authorList>
    </citation>
    <scope>NUCLEOTIDE SEQUENCE [LARGE SCALE GENOMIC DNA]</scope>
    <source>
        <strain evidence="7">17621</strain>
    </source>
</reference>
<evidence type="ECO:0000313" key="7">
    <source>
        <dbReference type="Proteomes" id="UP000192610"/>
    </source>
</evidence>
<evidence type="ECO:0000259" key="5">
    <source>
        <dbReference type="PROSITE" id="PS51910"/>
    </source>
</evidence>
<comment type="caution">
    <text evidence="6">The sequence shown here is derived from an EMBL/GenBank/DDBJ whole genome shotgun (WGS) entry which is preliminary data.</text>
</comment>
<protein>
    <recommendedName>
        <fullName evidence="2">chitinase</fullName>
        <ecNumber evidence="2">3.2.1.14</ecNumber>
    </recommendedName>
</protein>
<keyword evidence="4" id="KW-0732">Signal</keyword>